<dbReference type="InterPro" id="IPR011600">
    <property type="entry name" value="Pept_C14_caspase"/>
</dbReference>
<keyword evidence="4" id="KW-1185">Reference proteome</keyword>
<dbReference type="EMBL" id="QOWE01000025">
    <property type="protein sequence ID" value="RCR66675.1"/>
    <property type="molecule type" value="Genomic_DNA"/>
</dbReference>
<organism evidence="3 4">
    <name type="scientific">Larkinella punicea</name>
    <dbReference type="NCBI Taxonomy" id="2315727"/>
    <lineage>
        <taxon>Bacteria</taxon>
        <taxon>Pseudomonadati</taxon>
        <taxon>Bacteroidota</taxon>
        <taxon>Cytophagia</taxon>
        <taxon>Cytophagales</taxon>
        <taxon>Spirosomataceae</taxon>
        <taxon>Larkinella</taxon>
    </lineage>
</organism>
<keyword evidence="1" id="KW-0812">Transmembrane</keyword>
<dbReference type="Proteomes" id="UP000253383">
    <property type="component" value="Unassembled WGS sequence"/>
</dbReference>
<feature type="transmembrane region" description="Helical" evidence="1">
    <location>
        <begin position="44"/>
        <end position="65"/>
    </location>
</feature>
<dbReference type="InterPro" id="IPR029030">
    <property type="entry name" value="Caspase-like_dom_sf"/>
</dbReference>
<dbReference type="PANTHER" id="PTHR22576:SF37">
    <property type="entry name" value="MUCOSA-ASSOCIATED LYMPHOID TISSUE LYMPHOMA TRANSLOCATION PROTEIN 1"/>
    <property type="match status" value="1"/>
</dbReference>
<dbReference type="Gene3D" id="2.60.40.10">
    <property type="entry name" value="Immunoglobulins"/>
    <property type="match status" value="1"/>
</dbReference>
<dbReference type="InterPro" id="IPR013783">
    <property type="entry name" value="Ig-like_fold"/>
</dbReference>
<dbReference type="PROSITE" id="PS50208">
    <property type="entry name" value="CASPASE_P20"/>
    <property type="match status" value="1"/>
</dbReference>
<feature type="domain" description="Caspase family p20" evidence="2">
    <location>
        <begin position="185"/>
        <end position="259"/>
    </location>
</feature>
<feature type="transmembrane region" description="Helical" evidence="1">
    <location>
        <begin position="21"/>
        <end position="38"/>
    </location>
</feature>
<name>A0A368JHD8_9BACT</name>
<dbReference type="InterPro" id="IPR052039">
    <property type="entry name" value="Caspase-related_regulators"/>
</dbReference>
<dbReference type="Pfam" id="PF00656">
    <property type="entry name" value="Peptidase_C14"/>
    <property type="match status" value="1"/>
</dbReference>
<keyword evidence="1" id="KW-1133">Transmembrane helix</keyword>
<dbReference type="Gene3D" id="3.40.50.1460">
    <property type="match status" value="1"/>
</dbReference>
<dbReference type="InterPro" id="IPR001309">
    <property type="entry name" value="Pept_C14_p20"/>
</dbReference>
<comment type="caution">
    <text evidence="3">The sequence shown here is derived from an EMBL/GenBank/DDBJ whole genome shotgun (WGS) entry which is preliminary data.</text>
</comment>
<evidence type="ECO:0000256" key="1">
    <source>
        <dbReference type="SAM" id="Phobius"/>
    </source>
</evidence>
<reference evidence="3 4" key="1">
    <citation type="submission" date="2018-07" db="EMBL/GenBank/DDBJ databases">
        <title>Genome analysis of Larkinella rosea.</title>
        <authorList>
            <person name="Zhou Z."/>
            <person name="Wang G."/>
        </authorList>
    </citation>
    <scope>NUCLEOTIDE SEQUENCE [LARGE SCALE GENOMIC DNA]</scope>
    <source>
        <strain evidence="4">zzj9</strain>
    </source>
</reference>
<dbReference type="OrthoDB" id="9812126at2"/>
<accession>A0A368JHD8</accession>
<sequence length="412" mass="45585">MSSIAPSRGVVIAGNRTSLPWVFRAIHPLLAFVGLFNHTFMKKILLLLGGLTVHFLAGAQSPTVVSAKSQPLKLKGEAPKNLPPVITWQSPGTDYVQVKQPAFTVSACVQSFEALKEHQVLVNGKTFGQQRGMKRLVCGEQVSQEVLLQVGDNVLQITATNSAGTTTSTVRHIVYEAKKDTVIGQKRVALIVANSDYEKHPLKNPVNDGRSVREQFEKLGFTVTLVENLKLRETDQALEKFYSELDSNNVGLFYYAGHGIMADNQNFIQPTDADPSTEVDARYVCYSLERVVARMKTANPNGSNLVFWDACRNNPYRSWTRGTGQPVYTTINPPVGTLIVYATEPGKTASDGNEKNGLFTSELVKSIEEPNLDIFELIDRIDQGLEKRGFRQPPYIEGRLRGKLILNPVIKP</sequence>
<protein>
    <submittedName>
        <fullName evidence="3">Caspase family protein</fullName>
    </submittedName>
</protein>
<dbReference type="SUPFAM" id="SSF52129">
    <property type="entry name" value="Caspase-like"/>
    <property type="match status" value="1"/>
</dbReference>
<proteinExistence type="predicted"/>
<gene>
    <name evidence="3" type="ORF">DUE52_25590</name>
</gene>
<evidence type="ECO:0000313" key="4">
    <source>
        <dbReference type="Proteomes" id="UP000253383"/>
    </source>
</evidence>
<dbReference type="GO" id="GO:0006508">
    <property type="term" value="P:proteolysis"/>
    <property type="evidence" value="ECO:0007669"/>
    <property type="project" value="InterPro"/>
</dbReference>
<evidence type="ECO:0000313" key="3">
    <source>
        <dbReference type="EMBL" id="RCR66675.1"/>
    </source>
</evidence>
<dbReference type="PANTHER" id="PTHR22576">
    <property type="entry name" value="MUCOSA ASSOCIATED LYMPHOID TISSUE LYMPHOMA TRANSLOCATION PROTEIN 1/PARACASPASE"/>
    <property type="match status" value="1"/>
</dbReference>
<dbReference type="AlphaFoldDB" id="A0A368JHD8"/>
<keyword evidence="1" id="KW-0472">Membrane</keyword>
<evidence type="ECO:0000259" key="2">
    <source>
        <dbReference type="PROSITE" id="PS50208"/>
    </source>
</evidence>
<dbReference type="GO" id="GO:0004197">
    <property type="term" value="F:cysteine-type endopeptidase activity"/>
    <property type="evidence" value="ECO:0007669"/>
    <property type="project" value="InterPro"/>
</dbReference>